<accession>A0A7R8CL39</accession>
<gene>
    <name evidence="2" type="ORF">LSAA_4794</name>
</gene>
<dbReference type="EMBL" id="HG994593">
    <property type="protein sequence ID" value="CAF2852371.1"/>
    <property type="molecule type" value="Genomic_DNA"/>
</dbReference>
<protein>
    <submittedName>
        <fullName evidence="2">(salmon louse) hypothetical protein</fullName>
    </submittedName>
</protein>
<feature type="compositionally biased region" description="Polar residues" evidence="1">
    <location>
        <begin position="65"/>
        <end position="83"/>
    </location>
</feature>
<dbReference type="AlphaFoldDB" id="A0A7R8CL39"/>
<feature type="compositionally biased region" description="Acidic residues" evidence="1">
    <location>
        <begin position="24"/>
        <end position="37"/>
    </location>
</feature>
<evidence type="ECO:0000256" key="1">
    <source>
        <dbReference type="SAM" id="MobiDB-lite"/>
    </source>
</evidence>
<name>A0A7R8CL39_LEPSM</name>
<proteinExistence type="predicted"/>
<feature type="region of interest" description="Disordered" evidence="1">
    <location>
        <begin position="1"/>
        <end position="83"/>
    </location>
</feature>
<keyword evidence="3" id="KW-1185">Reference proteome</keyword>
<evidence type="ECO:0000313" key="2">
    <source>
        <dbReference type="EMBL" id="CAF2852371.1"/>
    </source>
</evidence>
<evidence type="ECO:0000313" key="3">
    <source>
        <dbReference type="Proteomes" id="UP000675881"/>
    </source>
</evidence>
<reference evidence="2" key="1">
    <citation type="submission" date="2021-02" db="EMBL/GenBank/DDBJ databases">
        <authorList>
            <person name="Bekaert M."/>
        </authorList>
    </citation>
    <scope>NUCLEOTIDE SEQUENCE</scope>
    <source>
        <strain evidence="2">IoA-00</strain>
    </source>
</reference>
<sequence length="126" mass="13891">MSGKQNHSEWEILKSLHPSSYSESGEEDIGISSDDENIQPPCSSSKEDYTLQEMVVTDRHKSAPPSASYTSSDRSQNDPCPANQSMLSHVVFTLIEPFAGYGRNGTTKNIITSLILSKQQKESLEP</sequence>
<dbReference type="Proteomes" id="UP000675881">
    <property type="component" value="Chromosome 14"/>
</dbReference>
<organism evidence="2 3">
    <name type="scientific">Lepeophtheirus salmonis</name>
    <name type="common">Salmon louse</name>
    <name type="synonym">Caligus salmonis</name>
    <dbReference type="NCBI Taxonomy" id="72036"/>
    <lineage>
        <taxon>Eukaryota</taxon>
        <taxon>Metazoa</taxon>
        <taxon>Ecdysozoa</taxon>
        <taxon>Arthropoda</taxon>
        <taxon>Crustacea</taxon>
        <taxon>Multicrustacea</taxon>
        <taxon>Hexanauplia</taxon>
        <taxon>Copepoda</taxon>
        <taxon>Siphonostomatoida</taxon>
        <taxon>Caligidae</taxon>
        <taxon>Lepeophtheirus</taxon>
    </lineage>
</organism>
<feature type="compositionally biased region" description="Basic and acidic residues" evidence="1">
    <location>
        <begin position="1"/>
        <end position="14"/>
    </location>
</feature>